<dbReference type="SUPFAM" id="SSF51556">
    <property type="entry name" value="Metallo-dependent hydrolases"/>
    <property type="match status" value="1"/>
</dbReference>
<protein>
    <submittedName>
        <fullName evidence="2">Amidohydrolase family protein</fullName>
    </submittedName>
</protein>
<sequence>MAETTQRVLILDVETVDGESPVDVLVEGGRIAALAPAGVLEAEASAIEGRGRLVMPGFVDAHSHAAALLDDPGVQLAQLRQGITTVIAGQDGVGPAPGDGRYAAEYFAAIDGRHRGSAGGGIGALLAAADGTSPINVAALVPAGTVRFEVMCRATRAPSAAELAAMVALVREGLAEGAVGLSTGLDYVPGLFASTDELTALARPVAEAGGVFVSHMRGGYESGSASGIAELTAISRGSGAPIHVSHFHAEPHLVLGLLDRLEADGIDATFDAYPYGRGCSLLGMPLLPPEISVLPVDAQLARLTDSAERERLLAEWFPTIVDYPSLGPDWPAMLTFAHIGAPEYDWAHGKTVAEASVTARRTPAEFALDVLVASRLEVNVVMAVRTERRDADLARILAHPAAMGGSDGIFVGRHPHPRARGTFARYLELLVRDGSLDWVRATGLVSSRAVDRFALGDRGRVRPGAIADLVLVDPDRVGARATYDDPLATAVGIDDVLVGGIPVLAGGELTGEAPGRGIRRASRPTERQEA</sequence>
<dbReference type="RefSeq" id="WP_153685557.1">
    <property type="nucleotide sequence ID" value="NZ_WJIF01000010.1"/>
</dbReference>
<dbReference type="SUPFAM" id="SSF51338">
    <property type="entry name" value="Composite domain of metallo-dependent hydrolases"/>
    <property type="match status" value="1"/>
</dbReference>
<accession>A0A6I2FEK0</accession>
<dbReference type="PANTHER" id="PTHR11647:SF1">
    <property type="entry name" value="COLLAPSIN RESPONSE MEDIATOR PROTEIN"/>
    <property type="match status" value="1"/>
</dbReference>
<reference evidence="2 3" key="1">
    <citation type="submission" date="2019-10" db="EMBL/GenBank/DDBJ databases">
        <authorList>
            <person name="Nie G."/>
            <person name="Ming H."/>
            <person name="Yi B."/>
        </authorList>
    </citation>
    <scope>NUCLEOTIDE SEQUENCE [LARGE SCALE GENOMIC DNA]</scope>
    <source>
        <strain evidence="2 3">CFH 90414</strain>
    </source>
</reference>
<dbReference type="InterPro" id="IPR032466">
    <property type="entry name" value="Metal_Hydrolase"/>
</dbReference>
<keyword evidence="2" id="KW-0378">Hydrolase</keyword>
<organism evidence="2 3">
    <name type="scientific">Agromyces agglutinans</name>
    <dbReference type="NCBI Taxonomy" id="2662258"/>
    <lineage>
        <taxon>Bacteria</taxon>
        <taxon>Bacillati</taxon>
        <taxon>Actinomycetota</taxon>
        <taxon>Actinomycetes</taxon>
        <taxon>Micrococcales</taxon>
        <taxon>Microbacteriaceae</taxon>
        <taxon>Agromyces</taxon>
    </lineage>
</organism>
<dbReference type="PANTHER" id="PTHR11647">
    <property type="entry name" value="HYDRANTOINASE/DIHYDROPYRIMIDINASE FAMILY MEMBER"/>
    <property type="match status" value="1"/>
</dbReference>
<dbReference type="AlphaFoldDB" id="A0A6I2FEK0"/>
<dbReference type="EMBL" id="WJIF01000010">
    <property type="protein sequence ID" value="MRG61120.1"/>
    <property type="molecule type" value="Genomic_DNA"/>
</dbReference>
<proteinExistence type="predicted"/>
<feature type="domain" description="Amidohydrolase 3" evidence="1">
    <location>
        <begin position="50"/>
        <end position="482"/>
    </location>
</feature>
<dbReference type="Gene3D" id="3.20.20.140">
    <property type="entry name" value="Metal-dependent hydrolases"/>
    <property type="match status" value="2"/>
</dbReference>
<name>A0A6I2FEK0_9MICO</name>
<dbReference type="InterPro" id="IPR011059">
    <property type="entry name" value="Metal-dep_hydrolase_composite"/>
</dbReference>
<gene>
    <name evidence="2" type="ORF">GE115_14785</name>
</gene>
<comment type="caution">
    <text evidence="2">The sequence shown here is derived from an EMBL/GenBank/DDBJ whole genome shotgun (WGS) entry which is preliminary data.</text>
</comment>
<dbReference type="Pfam" id="PF07969">
    <property type="entry name" value="Amidohydro_3"/>
    <property type="match status" value="1"/>
</dbReference>
<evidence type="ECO:0000313" key="3">
    <source>
        <dbReference type="Proteomes" id="UP000431080"/>
    </source>
</evidence>
<dbReference type="InterPro" id="IPR050378">
    <property type="entry name" value="Metallo-dep_Hydrolases_sf"/>
</dbReference>
<keyword evidence="3" id="KW-1185">Reference proteome</keyword>
<dbReference type="GO" id="GO:0016810">
    <property type="term" value="F:hydrolase activity, acting on carbon-nitrogen (but not peptide) bonds"/>
    <property type="evidence" value="ECO:0007669"/>
    <property type="project" value="InterPro"/>
</dbReference>
<evidence type="ECO:0000313" key="2">
    <source>
        <dbReference type="EMBL" id="MRG61120.1"/>
    </source>
</evidence>
<dbReference type="InterPro" id="IPR013108">
    <property type="entry name" value="Amidohydro_3"/>
</dbReference>
<dbReference type="Proteomes" id="UP000431080">
    <property type="component" value="Unassembled WGS sequence"/>
</dbReference>
<evidence type="ECO:0000259" key="1">
    <source>
        <dbReference type="Pfam" id="PF07969"/>
    </source>
</evidence>